<dbReference type="EMBL" id="JBHUMQ010000003">
    <property type="protein sequence ID" value="MFD2692580.1"/>
    <property type="molecule type" value="Genomic_DNA"/>
</dbReference>
<name>A0ABW5RZE6_9BACL</name>
<keyword evidence="2" id="KW-0808">Transferase</keyword>
<comment type="caution">
    <text evidence="2">The sequence shown here is derived from an EMBL/GenBank/DDBJ whole genome shotgun (WGS) entry which is preliminary data.</text>
</comment>
<keyword evidence="2" id="KW-0012">Acyltransferase</keyword>
<dbReference type="RefSeq" id="WP_253059883.1">
    <property type="nucleotide sequence ID" value="NZ_JAMXWM010000004.1"/>
</dbReference>
<feature type="domain" description="N-acetyltransferase" evidence="1">
    <location>
        <begin position="30"/>
        <end position="167"/>
    </location>
</feature>
<proteinExistence type="predicted"/>
<evidence type="ECO:0000313" key="2">
    <source>
        <dbReference type="EMBL" id="MFD2692580.1"/>
    </source>
</evidence>
<gene>
    <name evidence="2" type="ORF">ACFSUE_02830</name>
</gene>
<evidence type="ECO:0000313" key="3">
    <source>
        <dbReference type="Proteomes" id="UP001597399"/>
    </source>
</evidence>
<dbReference type="Gene3D" id="3.40.630.30">
    <property type="match status" value="1"/>
</dbReference>
<dbReference type="Proteomes" id="UP001597399">
    <property type="component" value="Unassembled WGS sequence"/>
</dbReference>
<dbReference type="EC" id="2.3.-.-" evidence="2"/>
<keyword evidence="3" id="KW-1185">Reference proteome</keyword>
<organism evidence="2 3">
    <name type="scientific">Sporolactobacillus shoreicorticis</name>
    <dbReference type="NCBI Taxonomy" id="1923877"/>
    <lineage>
        <taxon>Bacteria</taxon>
        <taxon>Bacillati</taxon>
        <taxon>Bacillota</taxon>
        <taxon>Bacilli</taxon>
        <taxon>Bacillales</taxon>
        <taxon>Sporolactobacillaceae</taxon>
        <taxon>Sporolactobacillus</taxon>
    </lineage>
</organism>
<sequence length="170" mass="19649">MNLFDAKQPELLNISCTLRLRKFNRVAPQALVWYQNEETLRLVCRNNPAPFDLVRLKRMYDYLEQHGELYYIECADNGWFHAIGDVTLCPHDLPIVIGDPAYRGKGIGSQVIRALTIRAMNYGIKELYVEDIYDDNIGSRRAFQKCGFTASKKTQFGHSYRLTKTTLTVH</sequence>
<dbReference type="CDD" id="cd04301">
    <property type="entry name" value="NAT_SF"/>
    <property type="match status" value="1"/>
</dbReference>
<evidence type="ECO:0000259" key="1">
    <source>
        <dbReference type="PROSITE" id="PS51186"/>
    </source>
</evidence>
<protein>
    <submittedName>
        <fullName evidence="2">GNAT family N-acetyltransferase</fullName>
        <ecNumber evidence="2">2.3.-.-</ecNumber>
    </submittedName>
</protein>
<dbReference type="PROSITE" id="PS51186">
    <property type="entry name" value="GNAT"/>
    <property type="match status" value="1"/>
</dbReference>
<dbReference type="Pfam" id="PF00583">
    <property type="entry name" value="Acetyltransf_1"/>
    <property type="match status" value="1"/>
</dbReference>
<dbReference type="InterPro" id="IPR000182">
    <property type="entry name" value="GNAT_dom"/>
</dbReference>
<dbReference type="GO" id="GO:0016746">
    <property type="term" value="F:acyltransferase activity"/>
    <property type="evidence" value="ECO:0007669"/>
    <property type="project" value="UniProtKB-KW"/>
</dbReference>
<dbReference type="InterPro" id="IPR016181">
    <property type="entry name" value="Acyl_CoA_acyltransferase"/>
</dbReference>
<reference evidence="3" key="1">
    <citation type="journal article" date="2019" name="Int. J. Syst. Evol. Microbiol.">
        <title>The Global Catalogue of Microorganisms (GCM) 10K type strain sequencing project: providing services to taxonomists for standard genome sequencing and annotation.</title>
        <authorList>
            <consortium name="The Broad Institute Genomics Platform"/>
            <consortium name="The Broad Institute Genome Sequencing Center for Infectious Disease"/>
            <person name="Wu L."/>
            <person name="Ma J."/>
        </authorList>
    </citation>
    <scope>NUCLEOTIDE SEQUENCE [LARGE SCALE GENOMIC DNA]</scope>
    <source>
        <strain evidence="3">TISTR 2466</strain>
    </source>
</reference>
<accession>A0ABW5RZE6</accession>
<dbReference type="SUPFAM" id="SSF55729">
    <property type="entry name" value="Acyl-CoA N-acyltransferases (Nat)"/>
    <property type="match status" value="1"/>
</dbReference>